<evidence type="ECO:0000256" key="1">
    <source>
        <dbReference type="ARBA" id="ARBA00022536"/>
    </source>
</evidence>
<evidence type="ECO:0000259" key="4">
    <source>
        <dbReference type="Pfam" id="PF25023"/>
    </source>
</evidence>
<dbReference type="InterPro" id="IPR006530">
    <property type="entry name" value="YD"/>
</dbReference>
<name>A0A6S6SF65_9BACT</name>
<accession>A0A6S6SF65</accession>
<gene>
    <name evidence="5" type="ORF">HELGO_WM35529</name>
</gene>
<dbReference type="PANTHER" id="PTHR11219:SF69">
    <property type="entry name" value="TENEURIN-A"/>
    <property type="match status" value="1"/>
</dbReference>
<dbReference type="Pfam" id="PF25023">
    <property type="entry name" value="TEN_YD-shell"/>
    <property type="match status" value="1"/>
</dbReference>
<reference evidence="5" key="1">
    <citation type="submission" date="2020-01" db="EMBL/GenBank/DDBJ databases">
        <authorList>
            <person name="Meier V. D."/>
            <person name="Meier V D."/>
        </authorList>
    </citation>
    <scope>NUCLEOTIDE SEQUENCE</scope>
    <source>
        <strain evidence="5">HLG_WM_MAG_03</strain>
    </source>
</reference>
<dbReference type="EMBL" id="CACVAR010000122">
    <property type="protein sequence ID" value="CAA6803997.1"/>
    <property type="molecule type" value="Genomic_DNA"/>
</dbReference>
<dbReference type="InterPro" id="IPR056823">
    <property type="entry name" value="TEN-like_YD-shell"/>
</dbReference>
<dbReference type="InterPro" id="IPR022385">
    <property type="entry name" value="Rhs_assc_core"/>
</dbReference>
<keyword evidence="1" id="KW-0245">EGF-like domain</keyword>
<dbReference type="NCBIfam" id="TIGR03696">
    <property type="entry name" value="Rhs_assc_core"/>
    <property type="match status" value="1"/>
</dbReference>
<evidence type="ECO:0000256" key="2">
    <source>
        <dbReference type="ARBA" id="ARBA00022737"/>
    </source>
</evidence>
<sequence>MVKSVTPYGLNKMIYTYDDKGRVSRTKQGKRKVTYTYDARGNIASTKDALGRATRFEYDNRDRVVKTIYPNGNMSENIYDKNGNMTTLRTPRPSDHTFSFNGVNKRTGMKSPLGFQTTYDYDKQRRVTKITRPSGNTINHTYNNGRVTSTTTAEGTTNYTYSCQGNVVSKTKASESINYEYDGTLLTKATQSGQLNQTFNFGYNNDFLLSSFSYAGASSNYSYNNDNELTQVGDYGITRSSQNRVKKISDGTYNQTVRYNKYGEIRQFKDKRTIVTVSYNKLGKITKKVEKVNGKKRTYKYTYDKLGRLTKVKKGKKVVERYTYDSNGNRATAKVYGKKSTASYTLDDQLEVYGNNTYRYDNDGYLSEKTTPNGTTTYSYGTLGELKKVLTPTQTIEYLHNANNQRVAKKVNGEIVEKYLWTNLTTLLVIYDKDDNLIQRFEYADNRMPISMTQNNKKYYLHYDQVGTLKAVSDSSLKILKEISYDTYGNILKDTNPSFKVPFGFAGGLYDTDTQLTRFGYRDYDAYTGKWMAKDPIDFAGGDSNLYGYVLQDPVSGVDPSGLFLANLIGATINLGFEGYIQYQAGELNVGRLLVAAGTGALGGFGSTFGRAIGFGTVAGATNNAYQQLEADSCKDFDYGGLARSVGFGAAGGGLGYLGSSLGNGILKDPTQRYLNNAVFPRTPVFSTSPRYGAEGSAIGASVGGILGNQ</sequence>
<organism evidence="5">
    <name type="scientific">uncultured Sulfurovum sp</name>
    <dbReference type="NCBI Taxonomy" id="269237"/>
    <lineage>
        <taxon>Bacteria</taxon>
        <taxon>Pseudomonadati</taxon>
        <taxon>Campylobacterota</taxon>
        <taxon>Epsilonproteobacteria</taxon>
        <taxon>Campylobacterales</taxon>
        <taxon>Sulfurovaceae</taxon>
        <taxon>Sulfurovum</taxon>
        <taxon>environmental samples</taxon>
    </lineage>
</organism>
<keyword evidence="3" id="KW-1015">Disulfide bond</keyword>
<feature type="domain" description="Teneurin-like YD-shell" evidence="4">
    <location>
        <begin position="7"/>
        <end position="535"/>
    </location>
</feature>
<evidence type="ECO:0000256" key="3">
    <source>
        <dbReference type="ARBA" id="ARBA00023157"/>
    </source>
</evidence>
<dbReference type="NCBIfam" id="TIGR01643">
    <property type="entry name" value="YD_repeat_2x"/>
    <property type="match status" value="4"/>
</dbReference>
<keyword evidence="2" id="KW-0677">Repeat</keyword>
<dbReference type="InterPro" id="IPR051216">
    <property type="entry name" value="Teneurin"/>
</dbReference>
<proteinExistence type="predicted"/>
<dbReference type="AlphaFoldDB" id="A0A6S6SF65"/>
<evidence type="ECO:0000313" key="5">
    <source>
        <dbReference type="EMBL" id="CAA6803997.1"/>
    </source>
</evidence>
<protein>
    <submittedName>
        <fullName evidence="5">Odd Oz/ten-m homolog 4</fullName>
    </submittedName>
</protein>
<dbReference type="Gene3D" id="2.180.10.10">
    <property type="entry name" value="RHS repeat-associated core"/>
    <property type="match status" value="2"/>
</dbReference>
<dbReference type="PANTHER" id="PTHR11219">
    <property type="entry name" value="TENEURIN AND N-ACETYLGLUCOSAMINE-1-PHOSPHODIESTER ALPHA-N-ACETYLGLUCOSAMINIDASE"/>
    <property type="match status" value="1"/>
</dbReference>